<dbReference type="PANTHER" id="PTHR43792:SF13">
    <property type="entry name" value="ACETYLTRANSFERASE"/>
    <property type="match status" value="1"/>
</dbReference>
<name>A0ABW3EI89_9ACTN</name>
<protein>
    <submittedName>
        <fullName evidence="2">GNAT family N-acetyltransferase</fullName>
        <ecNumber evidence="2">2.3.-.-</ecNumber>
    </submittedName>
</protein>
<dbReference type="PROSITE" id="PS51186">
    <property type="entry name" value="GNAT"/>
    <property type="match status" value="1"/>
</dbReference>
<evidence type="ECO:0000259" key="1">
    <source>
        <dbReference type="PROSITE" id="PS51186"/>
    </source>
</evidence>
<dbReference type="EC" id="2.3.-.-" evidence="2"/>
<accession>A0ABW3EI89</accession>
<gene>
    <name evidence="2" type="ORF">ACFQ11_03255</name>
</gene>
<dbReference type="RefSeq" id="WP_378296243.1">
    <property type="nucleotide sequence ID" value="NZ_JBHTJA010000003.1"/>
</dbReference>
<evidence type="ECO:0000313" key="2">
    <source>
        <dbReference type="EMBL" id="MFD0899395.1"/>
    </source>
</evidence>
<dbReference type="Gene3D" id="3.40.630.30">
    <property type="match status" value="1"/>
</dbReference>
<evidence type="ECO:0000313" key="3">
    <source>
        <dbReference type="Proteomes" id="UP001596972"/>
    </source>
</evidence>
<dbReference type="InterPro" id="IPR016181">
    <property type="entry name" value="Acyl_CoA_acyltransferase"/>
</dbReference>
<dbReference type="InterPro" id="IPR000182">
    <property type="entry name" value="GNAT_dom"/>
</dbReference>
<organism evidence="2 3">
    <name type="scientific">Actinomadura sediminis</name>
    <dbReference type="NCBI Taxonomy" id="1038904"/>
    <lineage>
        <taxon>Bacteria</taxon>
        <taxon>Bacillati</taxon>
        <taxon>Actinomycetota</taxon>
        <taxon>Actinomycetes</taxon>
        <taxon>Streptosporangiales</taxon>
        <taxon>Thermomonosporaceae</taxon>
        <taxon>Actinomadura</taxon>
    </lineage>
</organism>
<dbReference type="GO" id="GO:0016746">
    <property type="term" value="F:acyltransferase activity"/>
    <property type="evidence" value="ECO:0007669"/>
    <property type="project" value="UniProtKB-KW"/>
</dbReference>
<dbReference type="Proteomes" id="UP001596972">
    <property type="component" value="Unassembled WGS sequence"/>
</dbReference>
<dbReference type="PANTHER" id="PTHR43792">
    <property type="entry name" value="GNAT FAMILY, PUTATIVE (AFU_ORTHOLOGUE AFUA_3G00765)-RELATED-RELATED"/>
    <property type="match status" value="1"/>
</dbReference>
<sequence>MPIRLVELPEAALRALADGDLDRASAAAGAPLTEYFVTGDAKALWRFRLDQIARDPAHAPWIARAAVAEPDGVVVGHAGYHGAPDENGTVEIAYSVDPAHRRRGHARAMLAALLDRAAAEPSVRTVRASIGPDNAGSLATIAGHGFVHVGEQWDEQDGRELLFERPA</sequence>
<dbReference type="SUPFAM" id="SSF55729">
    <property type="entry name" value="Acyl-CoA N-acyltransferases (Nat)"/>
    <property type="match status" value="1"/>
</dbReference>
<keyword evidence="3" id="KW-1185">Reference proteome</keyword>
<reference evidence="3" key="1">
    <citation type="journal article" date="2019" name="Int. J. Syst. Evol. Microbiol.">
        <title>The Global Catalogue of Microorganisms (GCM) 10K type strain sequencing project: providing services to taxonomists for standard genome sequencing and annotation.</title>
        <authorList>
            <consortium name="The Broad Institute Genomics Platform"/>
            <consortium name="The Broad Institute Genome Sequencing Center for Infectious Disease"/>
            <person name="Wu L."/>
            <person name="Ma J."/>
        </authorList>
    </citation>
    <scope>NUCLEOTIDE SEQUENCE [LARGE SCALE GENOMIC DNA]</scope>
    <source>
        <strain evidence="3">JCM 31202</strain>
    </source>
</reference>
<proteinExistence type="predicted"/>
<dbReference type="Pfam" id="PF00583">
    <property type="entry name" value="Acetyltransf_1"/>
    <property type="match status" value="1"/>
</dbReference>
<dbReference type="EMBL" id="JBHTJA010000003">
    <property type="protein sequence ID" value="MFD0899395.1"/>
    <property type="molecule type" value="Genomic_DNA"/>
</dbReference>
<keyword evidence="2" id="KW-0808">Transferase</keyword>
<comment type="caution">
    <text evidence="2">The sequence shown here is derived from an EMBL/GenBank/DDBJ whole genome shotgun (WGS) entry which is preliminary data.</text>
</comment>
<feature type="domain" description="N-acetyltransferase" evidence="1">
    <location>
        <begin position="11"/>
        <end position="167"/>
    </location>
</feature>
<dbReference type="CDD" id="cd04301">
    <property type="entry name" value="NAT_SF"/>
    <property type="match status" value="1"/>
</dbReference>
<keyword evidence="2" id="KW-0012">Acyltransferase</keyword>
<dbReference type="InterPro" id="IPR051531">
    <property type="entry name" value="N-acetyltransferase"/>
</dbReference>